<gene>
    <name evidence="10" type="ORF">CYNAS_LOCUS17922</name>
</gene>
<dbReference type="Gene3D" id="3.40.50.1240">
    <property type="entry name" value="Phosphoglycerate mutase-like"/>
    <property type="match status" value="1"/>
</dbReference>
<keyword evidence="9" id="KW-1133">Transmembrane helix</keyword>
<comment type="similarity">
    <text evidence="2">Belongs to the histidine acid phosphatase family.</text>
</comment>
<evidence type="ECO:0000256" key="1">
    <source>
        <dbReference type="ARBA" id="ARBA00000032"/>
    </source>
</evidence>
<dbReference type="SUPFAM" id="SSF53254">
    <property type="entry name" value="Phosphoglycerate mutase-like"/>
    <property type="match status" value="1"/>
</dbReference>
<dbReference type="InterPro" id="IPR033379">
    <property type="entry name" value="Acid_Pase_AS"/>
</dbReference>
<evidence type="ECO:0000256" key="7">
    <source>
        <dbReference type="ARBA" id="ARBA00023180"/>
    </source>
</evidence>
<evidence type="ECO:0000256" key="4">
    <source>
        <dbReference type="ARBA" id="ARBA00022729"/>
    </source>
</evidence>
<evidence type="ECO:0000256" key="5">
    <source>
        <dbReference type="ARBA" id="ARBA00022801"/>
    </source>
</evidence>
<dbReference type="Proteomes" id="UP001176961">
    <property type="component" value="Unassembled WGS sequence"/>
</dbReference>
<comment type="catalytic activity">
    <reaction evidence="1">
        <text>a phosphate monoester + H2O = an alcohol + phosphate</text>
        <dbReference type="Rhea" id="RHEA:15017"/>
        <dbReference type="ChEBI" id="CHEBI:15377"/>
        <dbReference type="ChEBI" id="CHEBI:30879"/>
        <dbReference type="ChEBI" id="CHEBI:43474"/>
        <dbReference type="ChEBI" id="CHEBI:67140"/>
        <dbReference type="EC" id="3.1.3.2"/>
    </reaction>
</comment>
<dbReference type="PROSITE" id="PS00616">
    <property type="entry name" value="HIS_ACID_PHOSPHAT_1"/>
    <property type="match status" value="1"/>
</dbReference>
<accession>A0AA36H968</accession>
<dbReference type="GO" id="GO:0003993">
    <property type="term" value="F:acid phosphatase activity"/>
    <property type="evidence" value="ECO:0007669"/>
    <property type="project" value="UniProtKB-EC"/>
</dbReference>
<dbReference type="InterPro" id="IPR029033">
    <property type="entry name" value="His_PPase_superfam"/>
</dbReference>
<comment type="caution">
    <text evidence="10">The sequence shown here is derived from an EMBL/GenBank/DDBJ whole genome shotgun (WGS) entry which is preliminary data.</text>
</comment>
<evidence type="ECO:0000313" key="10">
    <source>
        <dbReference type="EMBL" id="CAJ0605939.1"/>
    </source>
</evidence>
<name>A0AA36H968_CYLNA</name>
<dbReference type="AlphaFoldDB" id="A0AA36H968"/>
<dbReference type="InterPro" id="IPR000560">
    <property type="entry name" value="His_Pase_clade-2"/>
</dbReference>
<keyword evidence="6" id="KW-1015">Disulfide bond</keyword>
<dbReference type="PANTHER" id="PTHR11567">
    <property type="entry name" value="ACID PHOSPHATASE-RELATED"/>
    <property type="match status" value="1"/>
</dbReference>
<evidence type="ECO:0000256" key="3">
    <source>
        <dbReference type="ARBA" id="ARBA00012646"/>
    </source>
</evidence>
<keyword evidence="11" id="KW-1185">Reference proteome</keyword>
<evidence type="ECO:0000256" key="6">
    <source>
        <dbReference type="ARBA" id="ARBA00023157"/>
    </source>
</evidence>
<evidence type="ECO:0000256" key="2">
    <source>
        <dbReference type="ARBA" id="ARBA00005375"/>
    </source>
</evidence>
<protein>
    <recommendedName>
        <fullName evidence="3">acid phosphatase</fullName>
        <ecNumber evidence="3">3.1.3.2</ecNumber>
    </recommendedName>
</protein>
<keyword evidence="4" id="KW-0732">Signal</keyword>
<dbReference type="InterPro" id="IPR050645">
    <property type="entry name" value="Histidine_acid_phosphatase"/>
</dbReference>
<evidence type="ECO:0000256" key="9">
    <source>
        <dbReference type="SAM" id="Phobius"/>
    </source>
</evidence>
<feature type="transmembrane region" description="Helical" evidence="9">
    <location>
        <begin position="105"/>
        <end position="124"/>
    </location>
</feature>
<evidence type="ECO:0000313" key="11">
    <source>
        <dbReference type="Proteomes" id="UP001176961"/>
    </source>
</evidence>
<evidence type="ECO:0000256" key="8">
    <source>
        <dbReference type="SAM" id="Coils"/>
    </source>
</evidence>
<keyword evidence="9" id="KW-0472">Membrane</keyword>
<reference evidence="10" key="1">
    <citation type="submission" date="2023-07" db="EMBL/GenBank/DDBJ databases">
        <authorList>
            <consortium name="CYATHOMIX"/>
        </authorList>
    </citation>
    <scope>NUCLEOTIDE SEQUENCE</scope>
    <source>
        <strain evidence="10">N/A</strain>
    </source>
</reference>
<organism evidence="10 11">
    <name type="scientific">Cylicocyclus nassatus</name>
    <name type="common">Nematode worm</name>
    <dbReference type="NCBI Taxonomy" id="53992"/>
    <lineage>
        <taxon>Eukaryota</taxon>
        <taxon>Metazoa</taxon>
        <taxon>Ecdysozoa</taxon>
        <taxon>Nematoda</taxon>
        <taxon>Chromadorea</taxon>
        <taxon>Rhabditida</taxon>
        <taxon>Rhabditina</taxon>
        <taxon>Rhabditomorpha</taxon>
        <taxon>Strongyloidea</taxon>
        <taxon>Strongylidae</taxon>
        <taxon>Cylicocyclus</taxon>
    </lineage>
</organism>
<keyword evidence="7" id="KW-0325">Glycoprotein</keyword>
<dbReference type="Pfam" id="PF00328">
    <property type="entry name" value="His_Phos_2"/>
    <property type="match status" value="1"/>
</dbReference>
<dbReference type="CDD" id="cd07061">
    <property type="entry name" value="HP_HAP_like"/>
    <property type="match status" value="1"/>
</dbReference>
<keyword evidence="9" id="KW-0812">Transmembrane</keyword>
<keyword evidence="8" id="KW-0175">Coiled coil</keyword>
<dbReference type="PANTHER" id="PTHR11567:SF211">
    <property type="entry name" value="PROSTATIC ACID PHOSPHATASE"/>
    <property type="match status" value="1"/>
</dbReference>
<dbReference type="EMBL" id="CATQJL010000316">
    <property type="protein sequence ID" value="CAJ0605939.1"/>
    <property type="molecule type" value="Genomic_DNA"/>
</dbReference>
<keyword evidence="5" id="KW-0378">Hydrolase</keyword>
<sequence>MLANKKAIFQVRWNLRSYIPKGESVSRSLSESDKQRVVSFCDVDVKKIKRAWLEDYDEKARVVRWKLPIVHVKLRISIERMWQDARDIFAQSNGSSVDNWSRHSITFTFTMIFLILLITLQAVFAQESNDTMKLLLVQAMWRHGDRTPTKTFTSDPFREANWTKGGGGFEQLTPEGMYQQMELGKLIRGRYVDLLKFLPPQYSSSKIYVRATDTNRTIVSAMSNMIGMYGQESNKHEAGKDFPKNLTGWPAFYVPIAIHTLHKPTDYVGHPDADCNRRNKLWKMVMESEEVQEYKNNVSKLLEDLEKKCGQPIPLDDISVVRDPLYIEQIHFPKELKERTPWFNEELYKKIDAMYSRTEGFKYSLFEKPLIVNGLDVGHELMKVRGGPFFNEIADHMDLKLDCWDSKDKKCAWMKELQYYAYSVHDSTVYQFLTLLGIGRKVVVPGLLPEYAAATFVELWLDKSNKPFFNVLYHPHEKSLDIYSVTKEIEGCNGKEYCDLDVFRKIASKYKPEVPMAEYCETDPNDPNNGSAPKAALWAIFVLVFYTTL</sequence>
<proteinExistence type="inferred from homology"/>
<feature type="coiled-coil region" evidence="8">
    <location>
        <begin position="284"/>
        <end position="311"/>
    </location>
</feature>
<dbReference type="EC" id="3.1.3.2" evidence="3"/>